<sequence length="398" mass="42259">MTIHGPSFRKLALSTFLLSLPLNSAFAQDATAVAERLKASLAAQSVDISWTGVTGNASSMILESVSIKPAGEKDSLSVGNVTLENVTESNGDYVAGTVRTEAYTQREKDTEIRISPIVFHDMTIPAADSAATPLGSLMLYKSAEVDNVTVKVGDKTAFSMEQTRFDITPPADGAAMQFSGGAKKFDADLTMVEDPKSKAAIEALGYQTITGSFRTEGSWQPSDGKLEMSKNEITVDNAATFGITFSLGGYTMDFLKSLQEMQKKMAEQPEGADNSAQGMVMLGLLQQLSFNRASIRLDDDSLTNKVLAYVGKQQGMSAKDIANQAKAIVPFGMAQLNNPELTAQVSTAVGKYLDDPKSLQISAVPPAPVPFALIMAGAMANPADLTKTLGVTVKANED</sequence>
<comment type="caution">
    <text evidence="2">The sequence shown here is derived from an EMBL/GenBank/DDBJ whole genome shotgun (WGS) entry which is preliminary data.</text>
</comment>
<dbReference type="RefSeq" id="WP_378222576.1">
    <property type="nucleotide sequence ID" value="NZ_JBHRTK010000016.1"/>
</dbReference>
<keyword evidence="3" id="KW-1185">Reference proteome</keyword>
<dbReference type="Proteomes" id="UP001595583">
    <property type="component" value="Unassembled WGS sequence"/>
</dbReference>
<gene>
    <name evidence="2" type="ORF">ACFOHJ_17150</name>
</gene>
<proteinExistence type="predicted"/>
<feature type="signal peptide" evidence="1">
    <location>
        <begin position="1"/>
        <end position="27"/>
    </location>
</feature>
<evidence type="ECO:0000256" key="1">
    <source>
        <dbReference type="SAM" id="SignalP"/>
    </source>
</evidence>
<evidence type="ECO:0000313" key="2">
    <source>
        <dbReference type="EMBL" id="MFC3207954.1"/>
    </source>
</evidence>
<name>A0ABV7KCB9_9HYPH</name>
<organism evidence="2 3">
    <name type="scientific">Aquamicrobium soli</name>
    <dbReference type="NCBI Taxonomy" id="1811518"/>
    <lineage>
        <taxon>Bacteria</taxon>
        <taxon>Pseudomonadati</taxon>
        <taxon>Pseudomonadota</taxon>
        <taxon>Alphaproteobacteria</taxon>
        <taxon>Hyphomicrobiales</taxon>
        <taxon>Phyllobacteriaceae</taxon>
        <taxon>Aquamicrobium</taxon>
    </lineage>
</organism>
<protein>
    <recommendedName>
        <fullName evidence="4">DUF945 domain-containing protein</fullName>
    </recommendedName>
</protein>
<feature type="chain" id="PRO_5046201866" description="DUF945 domain-containing protein" evidence="1">
    <location>
        <begin position="28"/>
        <end position="398"/>
    </location>
</feature>
<evidence type="ECO:0000313" key="3">
    <source>
        <dbReference type="Proteomes" id="UP001595583"/>
    </source>
</evidence>
<keyword evidence="1" id="KW-0732">Signal</keyword>
<accession>A0ABV7KCB9</accession>
<evidence type="ECO:0008006" key="4">
    <source>
        <dbReference type="Google" id="ProtNLM"/>
    </source>
</evidence>
<reference evidence="3" key="1">
    <citation type="journal article" date="2019" name="Int. J. Syst. Evol. Microbiol.">
        <title>The Global Catalogue of Microorganisms (GCM) 10K type strain sequencing project: providing services to taxonomists for standard genome sequencing and annotation.</title>
        <authorList>
            <consortium name="The Broad Institute Genomics Platform"/>
            <consortium name="The Broad Institute Genome Sequencing Center for Infectious Disease"/>
            <person name="Wu L."/>
            <person name="Ma J."/>
        </authorList>
    </citation>
    <scope>NUCLEOTIDE SEQUENCE [LARGE SCALE GENOMIC DNA]</scope>
    <source>
        <strain evidence="3">KCTC 52165</strain>
    </source>
</reference>
<dbReference type="EMBL" id="JBHRTK010000016">
    <property type="protein sequence ID" value="MFC3207954.1"/>
    <property type="molecule type" value="Genomic_DNA"/>
</dbReference>